<dbReference type="Proteomes" id="UP000037997">
    <property type="component" value="Unassembled WGS sequence"/>
</dbReference>
<organism evidence="3 6">
    <name type="scientific">Helicobacter pullorum</name>
    <dbReference type="NCBI Taxonomy" id="35818"/>
    <lineage>
        <taxon>Bacteria</taxon>
        <taxon>Pseudomonadati</taxon>
        <taxon>Campylobacterota</taxon>
        <taxon>Epsilonproteobacteria</taxon>
        <taxon>Campylobacterales</taxon>
        <taxon>Helicobacteraceae</taxon>
        <taxon>Helicobacter</taxon>
    </lineage>
</organism>
<proteinExistence type="predicted"/>
<name>A0A0N1MPE2_9HELI</name>
<dbReference type="OrthoDB" id="5326029at2"/>
<dbReference type="EMBL" id="UGJF01000001">
    <property type="protein sequence ID" value="STQ87805.1"/>
    <property type="molecule type" value="Genomic_DNA"/>
</dbReference>
<dbReference type="Proteomes" id="UP000037800">
    <property type="component" value="Unassembled WGS sequence"/>
</dbReference>
<reference evidence="4 7" key="2">
    <citation type="submission" date="2018-06" db="EMBL/GenBank/DDBJ databases">
        <authorList>
            <consortium name="Pathogen Informatics"/>
            <person name="Doyle S."/>
        </authorList>
    </citation>
    <scope>NUCLEOTIDE SEQUENCE [LARGE SCALE GENOMIC DNA]</scope>
    <source>
        <strain evidence="4 7">NCTC13156</strain>
    </source>
</reference>
<evidence type="ECO:0000256" key="1">
    <source>
        <dbReference type="SAM" id="Phobius"/>
    </source>
</evidence>
<feature type="transmembrane region" description="Helical" evidence="1">
    <location>
        <begin position="43"/>
        <end position="71"/>
    </location>
</feature>
<dbReference type="Proteomes" id="UP000255269">
    <property type="component" value="Unassembled WGS sequence"/>
</dbReference>
<dbReference type="STRING" id="35818.HPU229336_08725"/>
<protein>
    <submittedName>
        <fullName evidence="3">Uncharacterized protein</fullName>
    </submittedName>
</protein>
<dbReference type="AlphaFoldDB" id="A0A0N1MPE2"/>
<keyword evidence="1" id="KW-1133">Transmembrane helix</keyword>
<evidence type="ECO:0000313" key="3">
    <source>
        <dbReference type="EMBL" id="KPH56074.1"/>
    </source>
</evidence>
<dbReference type="PATRIC" id="fig|35818.10.peg.1723"/>
<evidence type="ECO:0000313" key="5">
    <source>
        <dbReference type="Proteomes" id="UP000037800"/>
    </source>
</evidence>
<evidence type="ECO:0000313" key="2">
    <source>
        <dbReference type="EMBL" id="KPH51131.1"/>
    </source>
</evidence>
<evidence type="ECO:0000313" key="6">
    <source>
        <dbReference type="Proteomes" id="UP000037997"/>
    </source>
</evidence>
<reference evidence="5 6" key="1">
    <citation type="submission" date="2014-06" db="EMBL/GenBank/DDBJ databases">
        <title>Helicobacter pullorum isolates in fresh chicken meat - phenotypic and genotypic features.</title>
        <authorList>
            <person name="Borges V."/>
            <person name="Santos A."/>
            <person name="Correia C.B."/>
            <person name="Saraiva M."/>
            <person name="Menard A."/>
            <person name="Vieira L."/>
            <person name="Sampaio D.A."/>
            <person name="Gomes J.P."/>
            <person name="Oleastro M."/>
        </authorList>
    </citation>
    <scope>NUCLEOTIDE SEQUENCE [LARGE SCALE GENOMIC DNA]</scope>
    <source>
        <strain evidence="3 6">229334/12</strain>
        <strain evidence="2 5">229336/12</strain>
    </source>
</reference>
<accession>A0A0N1MPE2</accession>
<keyword evidence="1" id="KW-0812">Transmembrane</keyword>
<evidence type="ECO:0000313" key="4">
    <source>
        <dbReference type="EMBL" id="STQ87805.1"/>
    </source>
</evidence>
<evidence type="ECO:0000313" key="7">
    <source>
        <dbReference type="Proteomes" id="UP000255269"/>
    </source>
</evidence>
<gene>
    <name evidence="3" type="ORF">HPU229334_03255</name>
    <name evidence="2" type="ORF">HPU229336_08725</name>
    <name evidence="4" type="ORF">NCTC13156_00625</name>
</gene>
<sequence>MGSVGSFALVFGIIIAISLLIVLATIISVMRSGNKLTSFEKKILVFVAMALCFFVIVLYIASNFSLFLAWIS</sequence>
<keyword evidence="1" id="KW-0472">Membrane</keyword>
<feature type="transmembrane region" description="Helical" evidence="1">
    <location>
        <begin position="6"/>
        <end position="31"/>
    </location>
</feature>
<dbReference type="EMBL" id="JNOC01000017">
    <property type="protein sequence ID" value="KPH56074.1"/>
    <property type="molecule type" value="Genomic_DNA"/>
</dbReference>
<dbReference type="EMBL" id="JNUR01000007">
    <property type="protein sequence ID" value="KPH51131.1"/>
    <property type="molecule type" value="Genomic_DNA"/>
</dbReference>